<dbReference type="AlphaFoldDB" id="A0A6G1K2S2"/>
<dbReference type="Proteomes" id="UP000799428">
    <property type="component" value="Unassembled WGS sequence"/>
</dbReference>
<dbReference type="OrthoDB" id="264015at2759"/>
<evidence type="ECO:0000313" key="4">
    <source>
        <dbReference type="Proteomes" id="UP000799428"/>
    </source>
</evidence>
<proteinExistence type="predicted"/>
<dbReference type="Pfam" id="PF03707">
    <property type="entry name" value="MHYT"/>
    <property type="match status" value="1"/>
</dbReference>
<feature type="transmembrane region" description="Helical" evidence="1">
    <location>
        <begin position="20"/>
        <end position="40"/>
    </location>
</feature>
<feature type="transmembrane region" description="Helical" evidence="1">
    <location>
        <begin position="94"/>
        <end position="114"/>
    </location>
</feature>
<accession>A0A6G1K2S2</accession>
<feature type="transmembrane region" description="Helical" evidence="1">
    <location>
        <begin position="52"/>
        <end position="74"/>
    </location>
</feature>
<reference evidence="3" key="1">
    <citation type="journal article" date="2020" name="Stud. Mycol.">
        <title>101 Dothideomycetes genomes: a test case for predicting lifestyles and emergence of pathogens.</title>
        <authorList>
            <person name="Haridas S."/>
            <person name="Albert R."/>
            <person name="Binder M."/>
            <person name="Bloem J."/>
            <person name="Labutti K."/>
            <person name="Salamov A."/>
            <person name="Andreopoulos B."/>
            <person name="Baker S."/>
            <person name="Barry K."/>
            <person name="Bills G."/>
            <person name="Bluhm B."/>
            <person name="Cannon C."/>
            <person name="Castanera R."/>
            <person name="Culley D."/>
            <person name="Daum C."/>
            <person name="Ezra D."/>
            <person name="Gonzalez J."/>
            <person name="Henrissat B."/>
            <person name="Kuo A."/>
            <person name="Liang C."/>
            <person name="Lipzen A."/>
            <person name="Lutzoni F."/>
            <person name="Magnuson J."/>
            <person name="Mondo S."/>
            <person name="Nolan M."/>
            <person name="Ohm R."/>
            <person name="Pangilinan J."/>
            <person name="Park H.-J."/>
            <person name="Ramirez L."/>
            <person name="Alfaro M."/>
            <person name="Sun H."/>
            <person name="Tritt A."/>
            <person name="Yoshinaga Y."/>
            <person name="Zwiers L.-H."/>
            <person name="Turgeon B."/>
            <person name="Goodwin S."/>
            <person name="Spatafora J."/>
            <person name="Crous P."/>
            <person name="Grigoriev I."/>
        </authorList>
    </citation>
    <scope>NUCLEOTIDE SEQUENCE</scope>
    <source>
        <strain evidence="3">CBS 279.74</strain>
    </source>
</reference>
<feature type="transmembrane region" description="Helical" evidence="1">
    <location>
        <begin position="236"/>
        <end position="258"/>
    </location>
</feature>
<feature type="transmembrane region" description="Helical" evidence="1">
    <location>
        <begin position="161"/>
        <end position="186"/>
    </location>
</feature>
<feature type="transmembrane region" description="Helical" evidence="1">
    <location>
        <begin position="198"/>
        <end position="216"/>
    </location>
</feature>
<protein>
    <recommendedName>
        <fullName evidence="2">MHYT domain-containing protein</fullName>
    </recommendedName>
</protein>
<feature type="domain" description="MHYT" evidence="2">
    <location>
        <begin position="17"/>
        <end position="222"/>
    </location>
</feature>
<organism evidence="3 4">
    <name type="scientific">Pleomassaria siparia CBS 279.74</name>
    <dbReference type="NCBI Taxonomy" id="1314801"/>
    <lineage>
        <taxon>Eukaryota</taxon>
        <taxon>Fungi</taxon>
        <taxon>Dikarya</taxon>
        <taxon>Ascomycota</taxon>
        <taxon>Pezizomycotina</taxon>
        <taxon>Dothideomycetes</taxon>
        <taxon>Pleosporomycetidae</taxon>
        <taxon>Pleosporales</taxon>
        <taxon>Pleomassariaceae</taxon>
        <taxon>Pleomassaria</taxon>
    </lineage>
</organism>
<dbReference type="PANTHER" id="PTHR35152">
    <property type="entry name" value="DOMAIN SIGNALLING PROTEIN, PUTATIVE (AFU_ORTHOLOGUE AFUA_5G11310)-RELATED"/>
    <property type="match status" value="1"/>
</dbReference>
<name>A0A6G1K2S2_9PLEO</name>
<dbReference type="EMBL" id="MU005774">
    <property type="protein sequence ID" value="KAF2707040.1"/>
    <property type="molecule type" value="Genomic_DNA"/>
</dbReference>
<evidence type="ECO:0000313" key="3">
    <source>
        <dbReference type="EMBL" id="KAF2707040.1"/>
    </source>
</evidence>
<keyword evidence="1" id="KW-1133">Transmembrane helix</keyword>
<evidence type="ECO:0000259" key="2">
    <source>
        <dbReference type="PROSITE" id="PS50924"/>
    </source>
</evidence>
<feature type="transmembrane region" description="Helical" evidence="1">
    <location>
        <begin position="126"/>
        <end position="149"/>
    </location>
</feature>
<keyword evidence="1" id="KW-0812">Transmembrane</keyword>
<dbReference type="PROSITE" id="PS50924">
    <property type="entry name" value="MHYT"/>
    <property type="match status" value="1"/>
</dbReference>
<sequence length="818" mass="90821">MDVTHRYPLGSQPSIHFLPYLIIISYVVSLIGAFTTVELLHRRVSGTGWRSWVQLLACAVSFGLVAIWCMHFVGNRAIVLGDGEEEIQLYYSSTFTAVSAILPIVVIFLGFLAADRLHRGNKASTTRFAALLICGVLSGASVTEMHYLGNQGTTNYRLIPIWQYIVGASSIAISACLVSFGLFFYWRGHWINNIWRRFGIACVLAVAVSGMHWTAAAGTSYQLRGYHYGSSQARNVNLIIAVCMCLGACSVCFALGFLKQRHQRKLKDRAQQVVLAVATFDKEGRILVTQSGLLPCQTITRQFNQRTFDEDFSTSHPVFQWLFRVSRNWGGVTDMIPAMREYLLATGNYHSHPVMRSSSHSGPTPGPADISPSYSATFRQLFCVAAHDIARSLDTRLQDLGSLYDDVLTTGTLLTKTMWKDAHGMKNILASDVTVSPGDMESGTANPILFGKGQLLVLTRKVATEESNRLQNAGYRFAQLDKISDPLAHSMQISQDDLFRLVGRLQAYCDREPWVPTQGTYLASFLLQPSPSRGLDVIVPKNSPDCLPTVKFASDELGSRQLRLLSYFEGLTVEDCISRITQLYGTSTEDDVWLGKFRYRIHELLEKVKEPALRRATFSSQQLDITHGIHGQHETSSATVFAFCGIKEVYNQSLKSKDMRYVPLSFFQCYQRTYSGCPDHAIFAQKNHREFSTVFSSLKSESPTTSSRTGRTWPTLLTFTKSRPESSLVPDSSSEKGLIKLRQTSSTESYNNLGHAFGGIMVSQDITIEDNHGTCQVELGNLGVRSEAGVADKEQQTLADKLIAVTTSFHGHPGNSSR</sequence>
<gene>
    <name evidence="3" type="ORF">K504DRAFT_470294</name>
</gene>
<keyword evidence="1" id="KW-0472">Membrane</keyword>
<keyword evidence="4" id="KW-1185">Reference proteome</keyword>
<dbReference type="InterPro" id="IPR005330">
    <property type="entry name" value="MHYT_dom"/>
</dbReference>
<dbReference type="PANTHER" id="PTHR35152:SF1">
    <property type="entry name" value="DOMAIN SIGNALLING PROTEIN, PUTATIVE (AFU_ORTHOLOGUE AFUA_5G11310)-RELATED"/>
    <property type="match status" value="1"/>
</dbReference>
<evidence type="ECO:0000256" key="1">
    <source>
        <dbReference type="SAM" id="Phobius"/>
    </source>
</evidence>